<dbReference type="PROSITE" id="PS51012">
    <property type="entry name" value="ABC_TM2"/>
    <property type="match status" value="1"/>
</dbReference>
<keyword evidence="5 8" id="KW-0812">Transmembrane</keyword>
<keyword evidence="3" id="KW-0813">Transport</keyword>
<keyword evidence="7 8" id="KW-0472">Membrane</keyword>
<feature type="transmembrane region" description="Helical" evidence="8">
    <location>
        <begin position="400"/>
        <end position="422"/>
    </location>
</feature>
<evidence type="ECO:0000256" key="1">
    <source>
        <dbReference type="ARBA" id="ARBA00004651"/>
    </source>
</evidence>
<feature type="transmembrane region" description="Helical" evidence="8">
    <location>
        <begin position="313"/>
        <end position="333"/>
    </location>
</feature>
<evidence type="ECO:0000313" key="11">
    <source>
        <dbReference type="Proteomes" id="UP001357452"/>
    </source>
</evidence>
<feature type="transmembrane region" description="Helical" evidence="8">
    <location>
        <begin position="277"/>
        <end position="301"/>
    </location>
</feature>
<dbReference type="Pfam" id="PF12698">
    <property type="entry name" value="ABC2_membrane_3"/>
    <property type="match status" value="1"/>
</dbReference>
<proteinExistence type="inferred from homology"/>
<name>A0ABU7RCE1_9BACT</name>
<dbReference type="InterPro" id="IPR013525">
    <property type="entry name" value="ABC2_TM"/>
</dbReference>
<feature type="transmembrane region" description="Helical" evidence="8">
    <location>
        <begin position="230"/>
        <end position="250"/>
    </location>
</feature>
<evidence type="ECO:0000256" key="2">
    <source>
        <dbReference type="ARBA" id="ARBA00007783"/>
    </source>
</evidence>
<evidence type="ECO:0000256" key="4">
    <source>
        <dbReference type="ARBA" id="ARBA00022475"/>
    </source>
</evidence>
<dbReference type="PANTHER" id="PTHR30294">
    <property type="entry name" value="MEMBRANE COMPONENT OF ABC TRANSPORTER YHHJ-RELATED"/>
    <property type="match status" value="1"/>
</dbReference>
<keyword evidence="4" id="KW-1003">Cell membrane</keyword>
<sequence length="428" mass="47089">MYKLWATIIKDWRILIRDKVGLTLMFVMPIVLAVVITTVQNSTFELVNDKKVPLLLLNKDQGVAGEELENTLNKGGMFIVKKVASTTNTEVLRQKIQNKEALIGLIVPEQYTTDVLTKSEDIAAQALQVIAITNSEDTSASQRSHTPVTLLYHPILQPSFRQGIEGSLNSLLQIVQSKYIVRHLYSAINDSAPIPQDLEQQILANQTPIEQHAVSKDGGHVIANATQHNIPAWTVFAMFFIVISLGASIVREKNSGSFMRLKTLPTPLTLAMVSKQITYVIITVLQALVIFSIGKWLFPLIGLPGLDFPQDKISLLLVIILCGWCAASFAIMIGAFAKTQEQSNGIGAVTIVLFAAIGGLLVPAFAMPQSMQGIMRISPLHWCLEAFYGLFLEGGNFADIFKLLVPTIVMIIVFQLIAYFGMKKQGIV</sequence>
<comment type="caution">
    <text evidence="10">The sequence shown here is derived from an EMBL/GenBank/DDBJ whole genome shotgun (WGS) entry which is preliminary data.</text>
</comment>
<protein>
    <submittedName>
        <fullName evidence="10">ABC transporter permease</fullName>
    </submittedName>
</protein>
<evidence type="ECO:0000256" key="5">
    <source>
        <dbReference type="ARBA" id="ARBA00022692"/>
    </source>
</evidence>
<accession>A0ABU7RCE1</accession>
<reference evidence="10 11" key="1">
    <citation type="submission" date="2024-01" db="EMBL/GenBank/DDBJ databases">
        <title>Niabella digestum sp. nov., isolated from waste digestion system.</title>
        <authorList>
            <person name="Zhang L."/>
        </authorList>
    </citation>
    <scope>NUCLEOTIDE SEQUENCE [LARGE SCALE GENOMIC DNA]</scope>
    <source>
        <strain evidence="10 11">A18</strain>
    </source>
</reference>
<feature type="domain" description="ABC transmembrane type-2" evidence="9">
    <location>
        <begin position="165"/>
        <end position="425"/>
    </location>
</feature>
<dbReference type="EMBL" id="JAZGLY010000001">
    <property type="protein sequence ID" value="MEE6185658.1"/>
    <property type="molecule type" value="Genomic_DNA"/>
</dbReference>
<dbReference type="InterPro" id="IPR051449">
    <property type="entry name" value="ABC-2_transporter_component"/>
</dbReference>
<comment type="subcellular location">
    <subcellularLocation>
        <location evidence="1">Cell membrane</location>
        <topology evidence="1">Multi-pass membrane protein</topology>
    </subcellularLocation>
</comment>
<dbReference type="RefSeq" id="WP_330973069.1">
    <property type="nucleotide sequence ID" value="NZ_JAZGLY010000001.1"/>
</dbReference>
<gene>
    <name evidence="10" type="ORF">V2H41_00090</name>
</gene>
<dbReference type="Proteomes" id="UP001357452">
    <property type="component" value="Unassembled WGS sequence"/>
</dbReference>
<dbReference type="InterPro" id="IPR047817">
    <property type="entry name" value="ABC2_TM_bact-type"/>
</dbReference>
<evidence type="ECO:0000256" key="7">
    <source>
        <dbReference type="ARBA" id="ARBA00023136"/>
    </source>
</evidence>
<feature type="transmembrane region" description="Helical" evidence="8">
    <location>
        <begin position="20"/>
        <end position="39"/>
    </location>
</feature>
<evidence type="ECO:0000256" key="3">
    <source>
        <dbReference type="ARBA" id="ARBA00022448"/>
    </source>
</evidence>
<evidence type="ECO:0000256" key="8">
    <source>
        <dbReference type="SAM" id="Phobius"/>
    </source>
</evidence>
<comment type="similarity">
    <text evidence="2">Belongs to the ABC-2 integral membrane protein family.</text>
</comment>
<organism evidence="10 11">
    <name type="scientific">Niabella digestorum</name>
    <dbReference type="NCBI Taxonomy" id="3117701"/>
    <lineage>
        <taxon>Bacteria</taxon>
        <taxon>Pseudomonadati</taxon>
        <taxon>Bacteroidota</taxon>
        <taxon>Chitinophagia</taxon>
        <taxon>Chitinophagales</taxon>
        <taxon>Chitinophagaceae</taxon>
        <taxon>Niabella</taxon>
    </lineage>
</organism>
<evidence type="ECO:0000313" key="10">
    <source>
        <dbReference type="EMBL" id="MEE6185658.1"/>
    </source>
</evidence>
<keyword evidence="6 8" id="KW-1133">Transmembrane helix</keyword>
<keyword evidence="11" id="KW-1185">Reference proteome</keyword>
<evidence type="ECO:0000256" key="6">
    <source>
        <dbReference type="ARBA" id="ARBA00022989"/>
    </source>
</evidence>
<feature type="transmembrane region" description="Helical" evidence="8">
    <location>
        <begin position="345"/>
        <end position="366"/>
    </location>
</feature>
<dbReference type="PANTHER" id="PTHR30294:SF38">
    <property type="entry name" value="TRANSPORT PERMEASE PROTEIN"/>
    <property type="match status" value="1"/>
</dbReference>
<evidence type="ECO:0000259" key="9">
    <source>
        <dbReference type="PROSITE" id="PS51012"/>
    </source>
</evidence>